<dbReference type="Proteomes" id="UP000634308">
    <property type="component" value="Unassembled WGS sequence"/>
</dbReference>
<evidence type="ECO:0000313" key="2">
    <source>
        <dbReference type="Proteomes" id="UP000634308"/>
    </source>
</evidence>
<comment type="caution">
    <text evidence="1">The sequence shown here is derived from an EMBL/GenBank/DDBJ whole genome shotgun (WGS) entry which is preliminary data.</text>
</comment>
<name>A0ABQ2S138_9DEIO</name>
<dbReference type="EMBL" id="BMQM01000052">
    <property type="protein sequence ID" value="GGR75041.1"/>
    <property type="molecule type" value="Genomic_DNA"/>
</dbReference>
<keyword evidence="2" id="KW-1185">Reference proteome</keyword>
<gene>
    <name evidence="1" type="ORF">GCM10008959_40250</name>
</gene>
<organism evidence="1 2">
    <name type="scientific">Deinococcus seoulensis</name>
    <dbReference type="NCBI Taxonomy" id="1837379"/>
    <lineage>
        <taxon>Bacteria</taxon>
        <taxon>Thermotogati</taxon>
        <taxon>Deinococcota</taxon>
        <taxon>Deinococci</taxon>
        <taxon>Deinococcales</taxon>
        <taxon>Deinococcaceae</taxon>
        <taxon>Deinococcus</taxon>
    </lineage>
</organism>
<sequence length="96" mass="10319">MIDFMRLLRLPDRLVTDMIAQGPRVLMTLGWHVRPPAAHDVIETDSFGAWHVEELLSGPNEHRGAVVAVRVLTRTGLLSGLQTGHAAVSPACAAGS</sequence>
<evidence type="ECO:0000313" key="1">
    <source>
        <dbReference type="EMBL" id="GGR75041.1"/>
    </source>
</evidence>
<reference evidence="2" key="1">
    <citation type="journal article" date="2019" name="Int. J. Syst. Evol. Microbiol.">
        <title>The Global Catalogue of Microorganisms (GCM) 10K type strain sequencing project: providing services to taxonomists for standard genome sequencing and annotation.</title>
        <authorList>
            <consortium name="The Broad Institute Genomics Platform"/>
            <consortium name="The Broad Institute Genome Sequencing Center for Infectious Disease"/>
            <person name="Wu L."/>
            <person name="Ma J."/>
        </authorList>
    </citation>
    <scope>NUCLEOTIDE SEQUENCE [LARGE SCALE GENOMIC DNA]</scope>
    <source>
        <strain evidence="2">JCM 31404</strain>
    </source>
</reference>
<accession>A0ABQ2S138</accession>
<protein>
    <submittedName>
        <fullName evidence="1">Uncharacterized protein</fullName>
    </submittedName>
</protein>
<proteinExistence type="predicted"/>